<protein>
    <recommendedName>
        <fullName evidence="8">Rhodopsin domain-containing protein</fullName>
    </recommendedName>
</protein>
<keyword evidence="10" id="KW-1185">Reference proteome</keyword>
<evidence type="ECO:0000259" key="8">
    <source>
        <dbReference type="Pfam" id="PF20684"/>
    </source>
</evidence>
<proteinExistence type="inferred from homology"/>
<comment type="subcellular location">
    <subcellularLocation>
        <location evidence="1">Membrane</location>
        <topology evidence="1">Multi-pass membrane protein</topology>
    </subcellularLocation>
</comment>
<dbReference type="PANTHER" id="PTHR33048:SF47">
    <property type="entry name" value="INTEGRAL MEMBRANE PROTEIN-RELATED"/>
    <property type="match status" value="1"/>
</dbReference>
<dbReference type="GO" id="GO:0016020">
    <property type="term" value="C:membrane"/>
    <property type="evidence" value="ECO:0007669"/>
    <property type="project" value="UniProtKB-SubCell"/>
</dbReference>
<dbReference type="EMBL" id="NKUJ01000008">
    <property type="protein sequence ID" value="RMJ19477.1"/>
    <property type="molecule type" value="Genomic_DNA"/>
</dbReference>
<feature type="transmembrane region" description="Helical" evidence="7">
    <location>
        <begin position="204"/>
        <end position="226"/>
    </location>
</feature>
<comment type="similarity">
    <text evidence="5">Belongs to the SAT4 family.</text>
</comment>
<sequence length="336" mass="37195">MVDYTPNIIASFCITFPIATIVVILRLISKRMTTTGYGLEDILAVCSWIFCLGYCIDVLIWVADYGLGRPIEQALSSHLTLDEKTKASWLILWCSSVLYSFTIAFCKFSILCFYWRLFKYSSVRIPVQVLSGLTLAWFILRLFLVTLQCIPIRGLWDHSVKHTCGVNETVFFFTTVLTHVLIDCAILALPIIEVGKMHLPKGQKIAIIALFMFGALVCLASVFVLVESLKFDSRSKEITLEMGVHSSAAVAEVNLAVMSTSLPLLRPICRRIMPGFSFSSSNARQSEQSPRDIVLADWTAKSSVVARTSQHMIQSPGPIGDEIEGGPSHLSAQSSG</sequence>
<dbReference type="InterPro" id="IPR052337">
    <property type="entry name" value="SAT4-like"/>
</dbReference>
<keyword evidence="4 7" id="KW-0472">Membrane</keyword>
<dbReference type="Pfam" id="PF20684">
    <property type="entry name" value="Fung_rhodopsin"/>
    <property type="match status" value="1"/>
</dbReference>
<evidence type="ECO:0000256" key="3">
    <source>
        <dbReference type="ARBA" id="ARBA00022989"/>
    </source>
</evidence>
<gene>
    <name evidence="9" type="ORF">CDV36_000860</name>
</gene>
<feature type="transmembrane region" description="Helical" evidence="7">
    <location>
        <begin position="41"/>
        <end position="63"/>
    </location>
</feature>
<evidence type="ECO:0000256" key="1">
    <source>
        <dbReference type="ARBA" id="ARBA00004141"/>
    </source>
</evidence>
<feature type="transmembrane region" description="Helical" evidence="7">
    <location>
        <begin position="6"/>
        <end position="29"/>
    </location>
</feature>
<evidence type="ECO:0000256" key="7">
    <source>
        <dbReference type="SAM" id="Phobius"/>
    </source>
</evidence>
<dbReference type="Proteomes" id="UP000277212">
    <property type="component" value="Unassembled WGS sequence"/>
</dbReference>
<dbReference type="InterPro" id="IPR049326">
    <property type="entry name" value="Rhodopsin_dom_fungi"/>
</dbReference>
<dbReference type="OrthoDB" id="2496787at2759"/>
<feature type="transmembrane region" description="Helical" evidence="7">
    <location>
        <begin position="127"/>
        <end position="150"/>
    </location>
</feature>
<evidence type="ECO:0000313" key="10">
    <source>
        <dbReference type="Proteomes" id="UP000277212"/>
    </source>
</evidence>
<evidence type="ECO:0000256" key="2">
    <source>
        <dbReference type="ARBA" id="ARBA00022692"/>
    </source>
</evidence>
<keyword evidence="2 7" id="KW-0812">Transmembrane</keyword>
<dbReference type="STRING" id="2010991.A0A3M2SPK2"/>
<comment type="caution">
    <text evidence="9">The sequence shown here is derived from an EMBL/GenBank/DDBJ whole genome shotgun (WGS) entry which is preliminary data.</text>
</comment>
<feature type="domain" description="Rhodopsin" evidence="8">
    <location>
        <begin position="25"/>
        <end position="271"/>
    </location>
</feature>
<feature type="region of interest" description="Disordered" evidence="6">
    <location>
        <begin position="308"/>
        <end position="336"/>
    </location>
</feature>
<dbReference type="PANTHER" id="PTHR33048">
    <property type="entry name" value="PTH11-LIKE INTEGRAL MEMBRANE PROTEIN (AFU_ORTHOLOGUE AFUA_5G11245)"/>
    <property type="match status" value="1"/>
</dbReference>
<evidence type="ECO:0000256" key="6">
    <source>
        <dbReference type="SAM" id="MobiDB-lite"/>
    </source>
</evidence>
<reference evidence="9 10" key="1">
    <citation type="submission" date="2017-06" db="EMBL/GenBank/DDBJ databases">
        <title>Comparative genomic analysis of Ambrosia Fusariam Clade fungi.</title>
        <authorList>
            <person name="Stajich J.E."/>
            <person name="Carrillo J."/>
            <person name="Kijimoto T."/>
            <person name="Eskalen A."/>
            <person name="O'Donnell K."/>
            <person name="Kasson M."/>
        </authorList>
    </citation>
    <scope>NUCLEOTIDE SEQUENCE [LARGE SCALE GENOMIC DNA]</scope>
    <source>
        <strain evidence="9">UCR3666</strain>
    </source>
</reference>
<feature type="transmembrane region" description="Helical" evidence="7">
    <location>
        <begin position="170"/>
        <end position="192"/>
    </location>
</feature>
<evidence type="ECO:0000313" key="9">
    <source>
        <dbReference type="EMBL" id="RMJ19477.1"/>
    </source>
</evidence>
<name>A0A3M2SPK2_9HYPO</name>
<evidence type="ECO:0000256" key="4">
    <source>
        <dbReference type="ARBA" id="ARBA00023136"/>
    </source>
</evidence>
<feature type="transmembrane region" description="Helical" evidence="7">
    <location>
        <begin position="90"/>
        <end position="115"/>
    </location>
</feature>
<evidence type="ECO:0000256" key="5">
    <source>
        <dbReference type="ARBA" id="ARBA00038359"/>
    </source>
</evidence>
<dbReference type="AlphaFoldDB" id="A0A3M2SPK2"/>
<organism evidence="9 10">
    <name type="scientific">Fusarium kuroshium</name>
    <dbReference type="NCBI Taxonomy" id="2010991"/>
    <lineage>
        <taxon>Eukaryota</taxon>
        <taxon>Fungi</taxon>
        <taxon>Dikarya</taxon>
        <taxon>Ascomycota</taxon>
        <taxon>Pezizomycotina</taxon>
        <taxon>Sordariomycetes</taxon>
        <taxon>Hypocreomycetidae</taxon>
        <taxon>Hypocreales</taxon>
        <taxon>Nectriaceae</taxon>
        <taxon>Fusarium</taxon>
        <taxon>Fusarium solani species complex</taxon>
    </lineage>
</organism>
<accession>A0A3M2SPK2</accession>
<keyword evidence="3 7" id="KW-1133">Transmembrane helix</keyword>